<accession>A0A9Q0YNB2</accession>
<comment type="caution">
    <text evidence="3">The sequence shown here is derived from an EMBL/GenBank/DDBJ whole genome shotgun (WGS) entry which is preliminary data.</text>
</comment>
<evidence type="ECO:0000256" key="2">
    <source>
        <dbReference type="SAM" id="SignalP"/>
    </source>
</evidence>
<reference evidence="3" key="1">
    <citation type="submission" date="2021-10" db="EMBL/GenBank/DDBJ databases">
        <title>Tropical sea cucumber genome reveals ecological adaptation and Cuvierian tubules defense mechanism.</title>
        <authorList>
            <person name="Chen T."/>
        </authorList>
    </citation>
    <scope>NUCLEOTIDE SEQUENCE</scope>
    <source>
        <strain evidence="3">Nanhai2018</strain>
        <tissue evidence="3">Muscle</tissue>
    </source>
</reference>
<keyword evidence="4" id="KW-1185">Reference proteome</keyword>
<evidence type="ECO:0000313" key="4">
    <source>
        <dbReference type="Proteomes" id="UP001152320"/>
    </source>
</evidence>
<proteinExistence type="predicted"/>
<feature type="chain" id="PRO_5040241910" description="Secreted protein" evidence="2">
    <location>
        <begin position="26"/>
        <end position="120"/>
    </location>
</feature>
<dbReference type="EMBL" id="JAIZAY010000019">
    <property type="protein sequence ID" value="KAJ8023337.1"/>
    <property type="molecule type" value="Genomic_DNA"/>
</dbReference>
<dbReference type="Proteomes" id="UP001152320">
    <property type="component" value="Chromosome 19"/>
</dbReference>
<evidence type="ECO:0000313" key="3">
    <source>
        <dbReference type="EMBL" id="KAJ8023337.1"/>
    </source>
</evidence>
<sequence length="120" mass="13907">MSLLRVTCTSVFFFFFALPFREITSRRGSTGPHRTYKDCPVQGCTARALKRVDQHLVFKHRLTISAKVQAAATDGNAHRLRQPTRNDSKTSKVKQHGRRRRQKKLDNKVPWYVCLNSQCF</sequence>
<feature type="compositionally biased region" description="Basic residues" evidence="1">
    <location>
        <begin position="91"/>
        <end position="103"/>
    </location>
</feature>
<feature type="region of interest" description="Disordered" evidence="1">
    <location>
        <begin position="73"/>
        <end position="103"/>
    </location>
</feature>
<feature type="signal peptide" evidence="2">
    <location>
        <begin position="1"/>
        <end position="25"/>
    </location>
</feature>
<evidence type="ECO:0000256" key="1">
    <source>
        <dbReference type="SAM" id="MobiDB-lite"/>
    </source>
</evidence>
<gene>
    <name evidence="3" type="ORF">HOLleu_35748</name>
</gene>
<name>A0A9Q0YNB2_HOLLE</name>
<protein>
    <recommendedName>
        <fullName evidence="5">Secreted protein</fullName>
    </recommendedName>
</protein>
<keyword evidence="2" id="KW-0732">Signal</keyword>
<evidence type="ECO:0008006" key="5">
    <source>
        <dbReference type="Google" id="ProtNLM"/>
    </source>
</evidence>
<dbReference type="AlphaFoldDB" id="A0A9Q0YNB2"/>
<organism evidence="3 4">
    <name type="scientific">Holothuria leucospilota</name>
    <name type="common">Black long sea cucumber</name>
    <name type="synonym">Mertensiothuria leucospilota</name>
    <dbReference type="NCBI Taxonomy" id="206669"/>
    <lineage>
        <taxon>Eukaryota</taxon>
        <taxon>Metazoa</taxon>
        <taxon>Echinodermata</taxon>
        <taxon>Eleutherozoa</taxon>
        <taxon>Echinozoa</taxon>
        <taxon>Holothuroidea</taxon>
        <taxon>Aspidochirotacea</taxon>
        <taxon>Aspidochirotida</taxon>
        <taxon>Holothuriidae</taxon>
        <taxon>Holothuria</taxon>
    </lineage>
</organism>